<evidence type="ECO:0000256" key="4">
    <source>
        <dbReference type="ARBA" id="ARBA00023002"/>
    </source>
</evidence>
<dbReference type="InterPro" id="IPR052306">
    <property type="entry name" value="CYP450_71D"/>
</dbReference>
<evidence type="ECO:0000256" key="5">
    <source>
        <dbReference type="ARBA" id="ARBA00023004"/>
    </source>
</evidence>
<dbReference type="InterPro" id="IPR002401">
    <property type="entry name" value="Cyt_P450_E_grp-I"/>
</dbReference>
<organism evidence="9 10">
    <name type="scientific">Solanum verrucosum</name>
    <dbReference type="NCBI Taxonomy" id="315347"/>
    <lineage>
        <taxon>Eukaryota</taxon>
        <taxon>Viridiplantae</taxon>
        <taxon>Streptophyta</taxon>
        <taxon>Embryophyta</taxon>
        <taxon>Tracheophyta</taxon>
        <taxon>Spermatophyta</taxon>
        <taxon>Magnoliopsida</taxon>
        <taxon>eudicotyledons</taxon>
        <taxon>Gunneridae</taxon>
        <taxon>Pentapetalae</taxon>
        <taxon>asterids</taxon>
        <taxon>lamiids</taxon>
        <taxon>Solanales</taxon>
        <taxon>Solanaceae</taxon>
        <taxon>Solanoideae</taxon>
        <taxon>Solaneae</taxon>
        <taxon>Solanum</taxon>
    </lineage>
</organism>
<dbReference type="Gene3D" id="1.10.630.10">
    <property type="entry name" value="Cytochrome P450"/>
    <property type="match status" value="1"/>
</dbReference>
<dbReference type="GO" id="GO:0020037">
    <property type="term" value="F:heme binding"/>
    <property type="evidence" value="ECO:0007669"/>
    <property type="project" value="InterPro"/>
</dbReference>
<keyword evidence="6 8" id="KW-0503">Monooxygenase</keyword>
<dbReference type="Proteomes" id="UP001234989">
    <property type="component" value="Chromosome 10"/>
</dbReference>
<name>A0AAF0UUJ0_SOLVR</name>
<evidence type="ECO:0000256" key="2">
    <source>
        <dbReference type="ARBA" id="ARBA00022617"/>
    </source>
</evidence>
<reference evidence="9" key="1">
    <citation type="submission" date="2023-08" db="EMBL/GenBank/DDBJ databases">
        <title>A de novo genome assembly of Solanum verrucosum Schlechtendal, a Mexican diploid species geographically isolated from the other diploid A-genome species in potato relatives.</title>
        <authorList>
            <person name="Hosaka K."/>
        </authorList>
    </citation>
    <scope>NUCLEOTIDE SEQUENCE</scope>
    <source>
        <tissue evidence="9">Young leaves</tissue>
    </source>
</reference>
<dbReference type="PROSITE" id="PS00086">
    <property type="entry name" value="CYTOCHROME_P450"/>
    <property type="match status" value="1"/>
</dbReference>
<evidence type="ECO:0008006" key="11">
    <source>
        <dbReference type="Google" id="ProtNLM"/>
    </source>
</evidence>
<sequence>MDMAREVLKTHDLAFASKPKLVTTDMIFYKSTDIAFSPYGDYWREMRKICVLELFTAKNIRSNTCKVAFGELFKDQEKFIGLVRNLVEVIGGFVVADIFPSIKILHVLSGVWRKILKVHKKFDAIAEDVINEHKKNIASGKKGAFGGEHLVDVLLRLMESGELKISITNDNIKAIIIDLFSGGTETSATTTIWAMTEMMRNPSVLAKAQAEVREAFKGKETFDEDVIEELKYLKQVVKETLRLHPPLPLLIPRECREETIINAYTIPLKTRVIVNVYAMGRDPNYWEDVESFIPERFEQSSVDFMGNNFEYLPFGSGRRMCPGMSFGLINVYLPLANLLYHFDWRLPGGLKPEDVDMTEFSGITAARKSVFYLIATRYLI</sequence>
<evidence type="ECO:0000256" key="6">
    <source>
        <dbReference type="ARBA" id="ARBA00023033"/>
    </source>
</evidence>
<dbReference type="CDD" id="cd11072">
    <property type="entry name" value="CYP71-like"/>
    <property type="match status" value="1"/>
</dbReference>
<protein>
    <recommendedName>
        <fullName evidence="11">Cytochrome P450</fullName>
    </recommendedName>
</protein>
<keyword evidence="3 7" id="KW-0479">Metal-binding</keyword>
<dbReference type="SUPFAM" id="SSF48264">
    <property type="entry name" value="Cytochrome P450"/>
    <property type="match status" value="1"/>
</dbReference>
<evidence type="ECO:0000256" key="8">
    <source>
        <dbReference type="RuleBase" id="RU000461"/>
    </source>
</evidence>
<comment type="cofactor">
    <cofactor evidence="7">
        <name>heme</name>
        <dbReference type="ChEBI" id="CHEBI:30413"/>
    </cofactor>
</comment>
<evidence type="ECO:0000313" key="9">
    <source>
        <dbReference type="EMBL" id="WMV52305.1"/>
    </source>
</evidence>
<dbReference type="FunFam" id="1.10.630.10:FF:000162">
    <property type="entry name" value="Os06g0641600 protein"/>
    <property type="match status" value="1"/>
</dbReference>
<comment type="similarity">
    <text evidence="1 8">Belongs to the cytochrome P450 family.</text>
</comment>
<dbReference type="GO" id="GO:0005506">
    <property type="term" value="F:iron ion binding"/>
    <property type="evidence" value="ECO:0007669"/>
    <property type="project" value="InterPro"/>
</dbReference>
<evidence type="ECO:0000313" key="10">
    <source>
        <dbReference type="Proteomes" id="UP001234989"/>
    </source>
</evidence>
<dbReference type="GO" id="GO:0016705">
    <property type="term" value="F:oxidoreductase activity, acting on paired donors, with incorporation or reduction of molecular oxygen"/>
    <property type="evidence" value="ECO:0007669"/>
    <property type="project" value="InterPro"/>
</dbReference>
<dbReference type="InterPro" id="IPR001128">
    <property type="entry name" value="Cyt_P450"/>
</dbReference>
<dbReference type="PANTHER" id="PTHR47953">
    <property type="entry name" value="OS08G0105600 PROTEIN"/>
    <property type="match status" value="1"/>
</dbReference>
<gene>
    <name evidence="9" type="ORF">MTR67_045690</name>
</gene>
<evidence type="ECO:0000256" key="7">
    <source>
        <dbReference type="PIRSR" id="PIRSR602401-1"/>
    </source>
</evidence>
<keyword evidence="4 8" id="KW-0560">Oxidoreductase</keyword>
<dbReference type="InterPro" id="IPR036396">
    <property type="entry name" value="Cyt_P450_sf"/>
</dbReference>
<keyword evidence="10" id="KW-1185">Reference proteome</keyword>
<dbReference type="GO" id="GO:0004497">
    <property type="term" value="F:monooxygenase activity"/>
    <property type="evidence" value="ECO:0007669"/>
    <property type="project" value="UniProtKB-KW"/>
</dbReference>
<feature type="binding site" description="axial binding residue" evidence="7">
    <location>
        <position position="321"/>
    </location>
    <ligand>
        <name>heme</name>
        <dbReference type="ChEBI" id="CHEBI:30413"/>
    </ligand>
    <ligandPart>
        <name>Fe</name>
        <dbReference type="ChEBI" id="CHEBI:18248"/>
    </ligandPart>
</feature>
<evidence type="ECO:0000256" key="3">
    <source>
        <dbReference type="ARBA" id="ARBA00022723"/>
    </source>
</evidence>
<keyword evidence="5 7" id="KW-0408">Iron</keyword>
<dbReference type="PRINTS" id="PR00385">
    <property type="entry name" value="P450"/>
</dbReference>
<dbReference type="PANTHER" id="PTHR47953:SF17">
    <property type="entry name" value="CYTOCHROME P450"/>
    <property type="match status" value="1"/>
</dbReference>
<dbReference type="EMBL" id="CP133621">
    <property type="protein sequence ID" value="WMV52305.1"/>
    <property type="molecule type" value="Genomic_DNA"/>
</dbReference>
<dbReference type="Pfam" id="PF00067">
    <property type="entry name" value="p450"/>
    <property type="match status" value="1"/>
</dbReference>
<accession>A0AAF0UUJ0</accession>
<dbReference type="PRINTS" id="PR00463">
    <property type="entry name" value="EP450I"/>
</dbReference>
<keyword evidence="2 7" id="KW-0349">Heme</keyword>
<dbReference type="InterPro" id="IPR017972">
    <property type="entry name" value="Cyt_P450_CS"/>
</dbReference>
<evidence type="ECO:0000256" key="1">
    <source>
        <dbReference type="ARBA" id="ARBA00010617"/>
    </source>
</evidence>
<dbReference type="AlphaFoldDB" id="A0AAF0UUJ0"/>
<proteinExistence type="inferred from homology"/>